<proteinExistence type="predicted"/>
<name>A0ACA9N8B9_9GLOM</name>
<organism evidence="1 2">
    <name type="scientific">Scutellospora calospora</name>
    <dbReference type="NCBI Taxonomy" id="85575"/>
    <lineage>
        <taxon>Eukaryota</taxon>
        <taxon>Fungi</taxon>
        <taxon>Fungi incertae sedis</taxon>
        <taxon>Mucoromycota</taxon>
        <taxon>Glomeromycotina</taxon>
        <taxon>Glomeromycetes</taxon>
        <taxon>Diversisporales</taxon>
        <taxon>Gigasporaceae</taxon>
        <taxon>Scutellospora</taxon>
    </lineage>
</organism>
<gene>
    <name evidence="1" type="ORF">SCALOS_LOCUS8102</name>
</gene>
<dbReference type="Proteomes" id="UP000789860">
    <property type="component" value="Unassembled WGS sequence"/>
</dbReference>
<evidence type="ECO:0000313" key="1">
    <source>
        <dbReference type="EMBL" id="CAG8634869.1"/>
    </source>
</evidence>
<keyword evidence="2" id="KW-1185">Reference proteome</keyword>
<sequence length="223" mass="26140">MNENPNDFDFVTINEEPEDFLISKEPEHTHFMNKKSNNLVINEEAINSFDSESETDLIESRDDELFQNEAEPPSLFSGKRFDTWEACELVLRRRTYLCDHSGFYESNIEKNTNTKKMQCPFHINVSCLKVNNIESSILINKIEDSHNHLLDQGRIMFEDRKQFTAEMLADVKFMTENCKFEATIQRKFLENKYPTQTICSKDLYSAIQKFHSTNKSLLNDVAR</sequence>
<feature type="non-terminal residue" evidence="1">
    <location>
        <position position="223"/>
    </location>
</feature>
<reference evidence="1" key="1">
    <citation type="submission" date="2021-06" db="EMBL/GenBank/DDBJ databases">
        <authorList>
            <person name="Kallberg Y."/>
            <person name="Tangrot J."/>
            <person name="Rosling A."/>
        </authorList>
    </citation>
    <scope>NUCLEOTIDE SEQUENCE</scope>
    <source>
        <strain evidence="1">AU212A</strain>
    </source>
</reference>
<protein>
    <submittedName>
        <fullName evidence="1">10446_t:CDS:1</fullName>
    </submittedName>
</protein>
<dbReference type="EMBL" id="CAJVPM010020426">
    <property type="protein sequence ID" value="CAG8634869.1"/>
    <property type="molecule type" value="Genomic_DNA"/>
</dbReference>
<accession>A0ACA9N8B9</accession>
<evidence type="ECO:0000313" key="2">
    <source>
        <dbReference type="Proteomes" id="UP000789860"/>
    </source>
</evidence>
<comment type="caution">
    <text evidence="1">The sequence shown here is derived from an EMBL/GenBank/DDBJ whole genome shotgun (WGS) entry which is preliminary data.</text>
</comment>